<dbReference type="InterPro" id="IPR052343">
    <property type="entry name" value="Retrotransposon-Effector_Assoc"/>
</dbReference>
<keyword evidence="2" id="KW-1185">Reference proteome</keyword>
<comment type="caution">
    <text evidence="1">The sequence shown here is derived from an EMBL/GenBank/DDBJ whole genome shotgun (WGS) entry which is preliminary data.</text>
</comment>
<dbReference type="EMBL" id="JANJYI010000004">
    <property type="protein sequence ID" value="KAK2652170.1"/>
    <property type="molecule type" value="Genomic_DNA"/>
</dbReference>
<dbReference type="PANTHER" id="PTHR46890:SF48">
    <property type="entry name" value="RNA-DIRECTED DNA POLYMERASE"/>
    <property type="match status" value="1"/>
</dbReference>
<dbReference type="AlphaFoldDB" id="A0AAD9X3K2"/>
<sequence>MASEIQHTLSERGWILIDREYTASEIHKAIFDMAPTKAPGIDGLLAIFYQKYWDTVGDSVTKACLSCLNDGESFEPVNKTLITLILKSQQVEYMSNFHPISLCNVTYKIVAKTLANRLYGVMGEVISDNQSAFIPG</sequence>
<organism evidence="1 2">
    <name type="scientific">Dipteronia dyeriana</name>
    <dbReference type="NCBI Taxonomy" id="168575"/>
    <lineage>
        <taxon>Eukaryota</taxon>
        <taxon>Viridiplantae</taxon>
        <taxon>Streptophyta</taxon>
        <taxon>Embryophyta</taxon>
        <taxon>Tracheophyta</taxon>
        <taxon>Spermatophyta</taxon>
        <taxon>Magnoliopsida</taxon>
        <taxon>eudicotyledons</taxon>
        <taxon>Gunneridae</taxon>
        <taxon>Pentapetalae</taxon>
        <taxon>rosids</taxon>
        <taxon>malvids</taxon>
        <taxon>Sapindales</taxon>
        <taxon>Sapindaceae</taxon>
        <taxon>Hippocastanoideae</taxon>
        <taxon>Acereae</taxon>
        <taxon>Dipteronia</taxon>
    </lineage>
</organism>
<evidence type="ECO:0000313" key="1">
    <source>
        <dbReference type="EMBL" id="KAK2652170.1"/>
    </source>
</evidence>
<evidence type="ECO:0000313" key="2">
    <source>
        <dbReference type="Proteomes" id="UP001280121"/>
    </source>
</evidence>
<protein>
    <recommendedName>
        <fullName evidence="3">Reverse transcriptase domain-containing protein</fullName>
    </recommendedName>
</protein>
<dbReference type="PANTHER" id="PTHR46890">
    <property type="entry name" value="NON-LTR RETROLELEMENT REVERSE TRANSCRIPTASE-LIKE PROTEIN-RELATED"/>
    <property type="match status" value="1"/>
</dbReference>
<evidence type="ECO:0008006" key="3">
    <source>
        <dbReference type="Google" id="ProtNLM"/>
    </source>
</evidence>
<accession>A0AAD9X3K2</accession>
<name>A0AAD9X3K2_9ROSI</name>
<dbReference type="Proteomes" id="UP001280121">
    <property type="component" value="Unassembled WGS sequence"/>
</dbReference>
<gene>
    <name evidence="1" type="ORF">Ddye_012026</name>
</gene>
<reference evidence="1" key="1">
    <citation type="journal article" date="2023" name="Plant J.">
        <title>Genome sequences and population genomics provide insights into the demographic history, inbreeding, and mutation load of two 'living fossil' tree species of Dipteronia.</title>
        <authorList>
            <person name="Feng Y."/>
            <person name="Comes H.P."/>
            <person name="Chen J."/>
            <person name="Zhu S."/>
            <person name="Lu R."/>
            <person name="Zhang X."/>
            <person name="Li P."/>
            <person name="Qiu J."/>
            <person name="Olsen K.M."/>
            <person name="Qiu Y."/>
        </authorList>
    </citation>
    <scope>NUCLEOTIDE SEQUENCE</scope>
    <source>
        <strain evidence="1">KIB01</strain>
    </source>
</reference>
<proteinExistence type="predicted"/>